<sequence>MPQGNWNVENLAPVSGLSDSRFAARFAQTVGMTPFAYLTRWRKVKAGEFLRIDGLDMAEIADTYGFGPGEWRRRRSWSGQGVSQQVDFHDKNPT</sequence>
<accession>A0AAE2ZPV3</accession>
<organism evidence="4 5">
    <name type="scientific">Flavimaribacter sediminis</name>
    <dbReference type="NCBI Taxonomy" id="2865987"/>
    <lineage>
        <taxon>Bacteria</taxon>
        <taxon>Pseudomonadati</taxon>
        <taxon>Pseudomonadota</taxon>
        <taxon>Alphaproteobacteria</taxon>
        <taxon>Hyphomicrobiales</taxon>
        <taxon>Rhizobiaceae</taxon>
        <taxon>Flavimaribacter</taxon>
    </lineage>
</organism>
<reference evidence="4" key="1">
    <citation type="submission" date="2021-08" db="EMBL/GenBank/DDBJ databases">
        <title>Hoeflea bacterium WL0058 sp. nov., isolated from the sediment.</title>
        <authorList>
            <person name="Wang L."/>
            <person name="Zhang D."/>
        </authorList>
    </citation>
    <scope>NUCLEOTIDE SEQUENCE</scope>
    <source>
        <strain evidence="4">WL0058</strain>
    </source>
</reference>
<dbReference type="SMART" id="SM00342">
    <property type="entry name" value="HTH_ARAC"/>
    <property type="match status" value="1"/>
</dbReference>
<evidence type="ECO:0000313" key="5">
    <source>
        <dbReference type="Proteomes" id="UP001196509"/>
    </source>
</evidence>
<name>A0AAE2ZPV3_9HYPH</name>
<comment type="caution">
    <text evidence="4">The sequence shown here is derived from an EMBL/GenBank/DDBJ whole genome shotgun (WGS) entry which is preliminary data.</text>
</comment>
<dbReference type="RefSeq" id="WP_220231286.1">
    <property type="nucleotide sequence ID" value="NZ_JAICBX010000007.1"/>
</dbReference>
<dbReference type="AlphaFoldDB" id="A0AAE2ZPV3"/>
<dbReference type="PROSITE" id="PS01124">
    <property type="entry name" value="HTH_ARAC_FAMILY_2"/>
    <property type="match status" value="1"/>
</dbReference>
<evidence type="ECO:0000259" key="3">
    <source>
        <dbReference type="PROSITE" id="PS01124"/>
    </source>
</evidence>
<keyword evidence="5" id="KW-1185">Reference proteome</keyword>
<evidence type="ECO:0000256" key="1">
    <source>
        <dbReference type="ARBA" id="ARBA00023015"/>
    </source>
</evidence>
<protein>
    <recommendedName>
        <fullName evidence="3">HTH araC/xylS-type domain-containing protein</fullName>
    </recommendedName>
</protein>
<dbReference type="Proteomes" id="UP001196509">
    <property type="component" value="Unassembled WGS sequence"/>
</dbReference>
<keyword evidence="2" id="KW-0804">Transcription</keyword>
<dbReference type="Gene3D" id="1.10.10.60">
    <property type="entry name" value="Homeodomain-like"/>
    <property type="match status" value="1"/>
</dbReference>
<dbReference type="InterPro" id="IPR009057">
    <property type="entry name" value="Homeodomain-like_sf"/>
</dbReference>
<dbReference type="SUPFAM" id="SSF46689">
    <property type="entry name" value="Homeodomain-like"/>
    <property type="match status" value="1"/>
</dbReference>
<keyword evidence="1" id="KW-0805">Transcription regulation</keyword>
<gene>
    <name evidence="4" type="ORF">K1W69_25370</name>
</gene>
<feature type="domain" description="HTH araC/xylS-type" evidence="3">
    <location>
        <begin position="1"/>
        <end position="66"/>
    </location>
</feature>
<dbReference type="GO" id="GO:0003700">
    <property type="term" value="F:DNA-binding transcription factor activity"/>
    <property type="evidence" value="ECO:0007669"/>
    <property type="project" value="InterPro"/>
</dbReference>
<evidence type="ECO:0000313" key="4">
    <source>
        <dbReference type="EMBL" id="MBW8640548.1"/>
    </source>
</evidence>
<dbReference type="InterPro" id="IPR018060">
    <property type="entry name" value="HTH_AraC"/>
</dbReference>
<dbReference type="EMBL" id="JAICBX010000007">
    <property type="protein sequence ID" value="MBW8640548.1"/>
    <property type="molecule type" value="Genomic_DNA"/>
</dbReference>
<proteinExistence type="predicted"/>
<dbReference type="GO" id="GO:0043565">
    <property type="term" value="F:sequence-specific DNA binding"/>
    <property type="evidence" value="ECO:0007669"/>
    <property type="project" value="InterPro"/>
</dbReference>
<evidence type="ECO:0000256" key="2">
    <source>
        <dbReference type="ARBA" id="ARBA00023163"/>
    </source>
</evidence>